<proteinExistence type="predicted"/>
<dbReference type="EMBL" id="KQ964247">
    <property type="protein sequence ID" value="KXJ94504.1"/>
    <property type="molecule type" value="Genomic_DNA"/>
</dbReference>
<keyword evidence="5" id="KW-1185">Reference proteome</keyword>
<sequence>MDNNVPANMAASTPPKTMSSRLLTMKFMQRAATTPTTSTPSTPASEEQSSKRRKVTHQPEDDGIAAMVDHKAVQLALAEEERKRHEAVLRNAAEAGDARWVLSTPKQESFAVKPVLNVVQVGFAQIDSPNIKAGYDSDESASDSEAAVQPFRRFNMEKKKVKKQPASDSDSDSGSESDSDDSDSEHVGRKAFGQDSRQSSDPKRAAAALKATKAMQGTRSEQSRAAQLAGKRRKKDVKLNSISSGGGGGLSRSSSTKKSQISCYKCGKPGHKATDCSK</sequence>
<dbReference type="InParanoid" id="A0A136JBE7"/>
<evidence type="ECO:0000259" key="3">
    <source>
        <dbReference type="PROSITE" id="PS50158"/>
    </source>
</evidence>
<dbReference type="InterPro" id="IPR001878">
    <property type="entry name" value="Znf_CCHC"/>
</dbReference>
<evidence type="ECO:0000256" key="2">
    <source>
        <dbReference type="SAM" id="MobiDB-lite"/>
    </source>
</evidence>
<feature type="compositionally biased region" description="Low complexity" evidence="2">
    <location>
        <begin position="205"/>
        <end position="214"/>
    </location>
</feature>
<feature type="compositionally biased region" description="Low complexity" evidence="2">
    <location>
        <begin position="251"/>
        <end position="262"/>
    </location>
</feature>
<protein>
    <recommendedName>
        <fullName evidence="3">CCHC-type domain-containing protein</fullName>
    </recommendedName>
</protein>
<accession>A0A136JBE7</accession>
<dbReference type="OrthoDB" id="427960at2759"/>
<dbReference type="AlphaFoldDB" id="A0A136JBE7"/>
<dbReference type="STRING" id="196109.A0A136JBE7"/>
<keyword evidence="1" id="KW-0863">Zinc-finger</keyword>
<name>A0A136JBE7_9PEZI</name>
<dbReference type="Pfam" id="PF00098">
    <property type="entry name" value="zf-CCHC"/>
    <property type="match status" value="1"/>
</dbReference>
<dbReference type="PROSITE" id="PS50158">
    <property type="entry name" value="ZF_CCHC"/>
    <property type="match status" value="1"/>
</dbReference>
<evidence type="ECO:0000313" key="4">
    <source>
        <dbReference type="EMBL" id="KXJ94504.1"/>
    </source>
</evidence>
<keyword evidence="1" id="KW-0479">Metal-binding</keyword>
<dbReference type="SMART" id="SM00343">
    <property type="entry name" value="ZnF_C2HC"/>
    <property type="match status" value="1"/>
</dbReference>
<dbReference type="Gene3D" id="4.10.60.10">
    <property type="entry name" value="Zinc finger, CCHC-type"/>
    <property type="match status" value="1"/>
</dbReference>
<organism evidence="4 5">
    <name type="scientific">Microdochium bolleyi</name>
    <dbReference type="NCBI Taxonomy" id="196109"/>
    <lineage>
        <taxon>Eukaryota</taxon>
        <taxon>Fungi</taxon>
        <taxon>Dikarya</taxon>
        <taxon>Ascomycota</taxon>
        <taxon>Pezizomycotina</taxon>
        <taxon>Sordariomycetes</taxon>
        <taxon>Xylariomycetidae</taxon>
        <taxon>Xylariales</taxon>
        <taxon>Microdochiaceae</taxon>
        <taxon>Microdochium</taxon>
    </lineage>
</organism>
<feature type="compositionally biased region" description="Low complexity" evidence="2">
    <location>
        <begin position="31"/>
        <end position="45"/>
    </location>
</feature>
<gene>
    <name evidence="4" type="ORF">Micbo1qcDRAFT_44430</name>
</gene>
<dbReference type="SUPFAM" id="SSF57756">
    <property type="entry name" value="Retrovirus zinc finger-like domains"/>
    <property type="match status" value="1"/>
</dbReference>
<feature type="compositionally biased region" description="Polar residues" evidence="2">
    <location>
        <begin position="215"/>
        <end position="225"/>
    </location>
</feature>
<dbReference type="InterPro" id="IPR036875">
    <property type="entry name" value="Znf_CCHC_sf"/>
</dbReference>
<evidence type="ECO:0000256" key="1">
    <source>
        <dbReference type="PROSITE-ProRule" id="PRU00047"/>
    </source>
</evidence>
<evidence type="ECO:0000313" key="5">
    <source>
        <dbReference type="Proteomes" id="UP000070501"/>
    </source>
</evidence>
<feature type="compositionally biased region" description="Acidic residues" evidence="2">
    <location>
        <begin position="169"/>
        <end position="183"/>
    </location>
</feature>
<dbReference type="GO" id="GO:0008270">
    <property type="term" value="F:zinc ion binding"/>
    <property type="evidence" value="ECO:0007669"/>
    <property type="project" value="UniProtKB-KW"/>
</dbReference>
<keyword evidence="1" id="KW-0862">Zinc</keyword>
<dbReference type="Proteomes" id="UP000070501">
    <property type="component" value="Unassembled WGS sequence"/>
</dbReference>
<feature type="region of interest" description="Disordered" evidence="2">
    <location>
        <begin position="129"/>
        <end position="278"/>
    </location>
</feature>
<feature type="region of interest" description="Disordered" evidence="2">
    <location>
        <begin position="1"/>
        <end position="63"/>
    </location>
</feature>
<feature type="compositionally biased region" description="Polar residues" evidence="2">
    <location>
        <begin position="1"/>
        <end position="22"/>
    </location>
</feature>
<reference evidence="5" key="1">
    <citation type="submission" date="2016-02" db="EMBL/GenBank/DDBJ databases">
        <title>Draft genome sequence of Microdochium bolleyi, a fungal endophyte of beachgrass.</title>
        <authorList>
            <consortium name="DOE Joint Genome Institute"/>
            <person name="David A.S."/>
            <person name="May G."/>
            <person name="Haridas S."/>
            <person name="Lim J."/>
            <person name="Wang M."/>
            <person name="Labutti K."/>
            <person name="Lipzen A."/>
            <person name="Barry K."/>
            <person name="Grigoriev I.V."/>
        </authorList>
    </citation>
    <scope>NUCLEOTIDE SEQUENCE [LARGE SCALE GENOMIC DNA]</scope>
    <source>
        <strain evidence="5">J235TASD1</strain>
    </source>
</reference>
<feature type="domain" description="CCHC-type" evidence="3">
    <location>
        <begin position="263"/>
        <end position="278"/>
    </location>
</feature>
<dbReference type="GO" id="GO:0003676">
    <property type="term" value="F:nucleic acid binding"/>
    <property type="evidence" value="ECO:0007669"/>
    <property type="project" value="InterPro"/>
</dbReference>